<feature type="domain" description="C2H2-type" evidence="6">
    <location>
        <begin position="19"/>
        <end position="41"/>
    </location>
</feature>
<protein>
    <submittedName>
        <fullName evidence="7">(diamondback moth) hypothetical protein</fullName>
    </submittedName>
</protein>
<keyword evidence="2" id="KW-0677">Repeat</keyword>
<feature type="compositionally biased region" description="Basic and acidic residues" evidence="5">
    <location>
        <begin position="242"/>
        <end position="256"/>
    </location>
</feature>
<dbReference type="GO" id="GO:0005634">
    <property type="term" value="C:nucleus"/>
    <property type="evidence" value="ECO:0007669"/>
    <property type="project" value="TreeGrafter"/>
</dbReference>
<gene>
    <name evidence="7" type="ORF">PLXY2_LOCUS16356</name>
</gene>
<evidence type="ECO:0000256" key="1">
    <source>
        <dbReference type="ARBA" id="ARBA00022723"/>
    </source>
</evidence>
<dbReference type="PANTHER" id="PTHR24409:SF295">
    <property type="entry name" value="AZ2-RELATED"/>
    <property type="match status" value="1"/>
</dbReference>
<evidence type="ECO:0000256" key="3">
    <source>
        <dbReference type="ARBA" id="ARBA00022771"/>
    </source>
</evidence>
<dbReference type="GO" id="GO:0008270">
    <property type="term" value="F:zinc ion binding"/>
    <property type="evidence" value="ECO:0007669"/>
    <property type="project" value="UniProtKB-KW"/>
</dbReference>
<comment type="caution">
    <text evidence="7">The sequence shown here is derived from an EMBL/GenBank/DDBJ whole genome shotgun (WGS) entry which is preliminary data.</text>
</comment>
<keyword evidence="3" id="KW-0863">Zinc-finger</keyword>
<dbReference type="InterPro" id="IPR013087">
    <property type="entry name" value="Znf_C2H2_type"/>
</dbReference>
<feature type="domain" description="C2H2-type" evidence="6">
    <location>
        <begin position="68"/>
        <end position="90"/>
    </location>
</feature>
<keyword evidence="8" id="KW-1185">Reference proteome</keyword>
<evidence type="ECO:0000313" key="7">
    <source>
        <dbReference type="EMBL" id="CAG9138103.1"/>
    </source>
</evidence>
<evidence type="ECO:0000313" key="8">
    <source>
        <dbReference type="Proteomes" id="UP000653454"/>
    </source>
</evidence>
<dbReference type="EMBL" id="CAJHNJ030000493">
    <property type="protein sequence ID" value="CAG9138103.1"/>
    <property type="molecule type" value="Genomic_DNA"/>
</dbReference>
<sequence length="592" mass="66772">MLSKFHQQAIMAGSVDYFCLACDDVIRSAAAAARHVRKPVHGKNLSGTGYVSVGGSERIRKVKKGYYCEFCNILVATITKTNSHIKEETHLFNKSHPSAAEAVKESAFLRRVKTTVVAFDDIAIADLAWEGIIENSCVVCDVEVDNANIHKSKVEHTLNVIKAKLQIGPDNISRKIDDSTYQCLTCNTIVAAEDIIPHFDQPEHSRLYIERRKAKRALIKKTDNTADSPQTTSTKSDAVNAESEKKNDKHNATKDTKLNAETVYNNEKDEAIAEITKKETDETAKLPTSSQNRTMIIESIEGFHKENIHIDLIGDKAFCTVCAKNVSFAFDVIVIHIEEHRQQNRAGPSTSAKTSAQPSKADDTSAIQVAENPDEKKAKQEFGKDNVIRFESDGSTFCLLCKMNVFSSLELLKKHVEGHKTGMPTVQYIEKFIIFEVPERHGVIINNQICLEYHSFLFLRQMDREGVLRCVACQVNVYKHRVEEHRETHRHQRIMEDTLVLTSNSELIRKVRPDTYHCGFCNQLEIGLSSLSDHLQSSSHKEQKKLSTGILIHFVLAENSRTAREQRLMNAFASLNVFSNMWLGMYSNWDSD</sequence>
<reference evidence="7" key="1">
    <citation type="submission" date="2020-11" db="EMBL/GenBank/DDBJ databases">
        <authorList>
            <person name="Whiteford S."/>
        </authorList>
    </citation>
    <scope>NUCLEOTIDE SEQUENCE</scope>
</reference>
<keyword evidence="1" id="KW-0479">Metal-binding</keyword>
<dbReference type="PROSITE" id="PS00028">
    <property type="entry name" value="ZINC_FINGER_C2H2_1"/>
    <property type="match status" value="2"/>
</dbReference>
<evidence type="ECO:0000256" key="5">
    <source>
        <dbReference type="SAM" id="MobiDB-lite"/>
    </source>
</evidence>
<dbReference type="PANTHER" id="PTHR24409">
    <property type="entry name" value="ZINC FINGER PROTEIN 142"/>
    <property type="match status" value="1"/>
</dbReference>
<feature type="region of interest" description="Disordered" evidence="5">
    <location>
        <begin position="341"/>
        <end position="378"/>
    </location>
</feature>
<dbReference type="SMART" id="SM00355">
    <property type="entry name" value="ZnF_C2H2"/>
    <property type="match status" value="4"/>
</dbReference>
<keyword evidence="4" id="KW-0862">Zinc</keyword>
<organism evidence="7 8">
    <name type="scientific">Plutella xylostella</name>
    <name type="common">Diamondback moth</name>
    <name type="synonym">Plutella maculipennis</name>
    <dbReference type="NCBI Taxonomy" id="51655"/>
    <lineage>
        <taxon>Eukaryota</taxon>
        <taxon>Metazoa</taxon>
        <taxon>Ecdysozoa</taxon>
        <taxon>Arthropoda</taxon>
        <taxon>Hexapoda</taxon>
        <taxon>Insecta</taxon>
        <taxon>Pterygota</taxon>
        <taxon>Neoptera</taxon>
        <taxon>Endopterygota</taxon>
        <taxon>Lepidoptera</taxon>
        <taxon>Glossata</taxon>
        <taxon>Ditrysia</taxon>
        <taxon>Yponomeutoidea</taxon>
        <taxon>Plutellidae</taxon>
        <taxon>Plutella</taxon>
    </lineage>
</organism>
<proteinExistence type="predicted"/>
<feature type="region of interest" description="Disordered" evidence="5">
    <location>
        <begin position="219"/>
        <end position="256"/>
    </location>
</feature>
<name>A0A8S4GAF4_PLUXY</name>
<evidence type="ECO:0000259" key="6">
    <source>
        <dbReference type="PROSITE" id="PS00028"/>
    </source>
</evidence>
<dbReference type="AlphaFoldDB" id="A0A8S4GAF4"/>
<feature type="compositionally biased region" description="Polar residues" evidence="5">
    <location>
        <begin position="344"/>
        <end position="358"/>
    </location>
</feature>
<evidence type="ECO:0000256" key="2">
    <source>
        <dbReference type="ARBA" id="ARBA00022737"/>
    </source>
</evidence>
<dbReference type="Proteomes" id="UP000653454">
    <property type="component" value="Unassembled WGS sequence"/>
</dbReference>
<dbReference type="GO" id="GO:0000981">
    <property type="term" value="F:DNA-binding transcription factor activity, RNA polymerase II-specific"/>
    <property type="evidence" value="ECO:0007669"/>
    <property type="project" value="TreeGrafter"/>
</dbReference>
<evidence type="ECO:0000256" key="4">
    <source>
        <dbReference type="ARBA" id="ARBA00022833"/>
    </source>
</evidence>
<feature type="compositionally biased region" description="Polar residues" evidence="5">
    <location>
        <begin position="225"/>
        <end position="237"/>
    </location>
</feature>
<accession>A0A8S4GAF4</accession>
<dbReference type="GO" id="GO:0000977">
    <property type="term" value="F:RNA polymerase II transcription regulatory region sequence-specific DNA binding"/>
    <property type="evidence" value="ECO:0007669"/>
    <property type="project" value="TreeGrafter"/>
</dbReference>